<comment type="subcellular location">
    <subcellularLocation>
        <location evidence="1">Nucleus</location>
    </subcellularLocation>
</comment>
<evidence type="ECO:0000313" key="17">
    <source>
        <dbReference type="Proteomes" id="UP001162162"/>
    </source>
</evidence>
<feature type="region of interest" description="Disordered" evidence="14">
    <location>
        <begin position="48"/>
        <end position="67"/>
    </location>
</feature>
<keyword evidence="4" id="KW-0678">Repressor</keyword>
<dbReference type="AlphaFoldDB" id="A0AAV8XL02"/>
<dbReference type="SMART" id="SM00355">
    <property type="entry name" value="ZnF_C2H2"/>
    <property type="match status" value="5"/>
</dbReference>
<keyword evidence="12" id="KW-0539">Nucleus</keyword>
<evidence type="ECO:0000256" key="11">
    <source>
        <dbReference type="ARBA" id="ARBA00023163"/>
    </source>
</evidence>
<evidence type="ECO:0000259" key="15">
    <source>
        <dbReference type="PROSITE" id="PS50157"/>
    </source>
</evidence>
<evidence type="ECO:0000256" key="4">
    <source>
        <dbReference type="ARBA" id="ARBA00022491"/>
    </source>
</evidence>
<dbReference type="PANTHER" id="PTHR45718:SF8">
    <property type="entry name" value="GLIS FAMILY ZINC FINGER 2"/>
    <property type="match status" value="1"/>
</dbReference>
<protein>
    <recommendedName>
        <fullName evidence="15">C2H2-type domain-containing protein</fullName>
    </recommendedName>
</protein>
<keyword evidence="11" id="KW-0804">Transcription</keyword>
<keyword evidence="7 13" id="KW-0863">Zinc-finger</keyword>
<feature type="domain" description="C2H2-type" evidence="15">
    <location>
        <begin position="214"/>
        <end position="245"/>
    </location>
</feature>
<dbReference type="InterPro" id="IPR056436">
    <property type="entry name" value="Znf-C2H2_ZIC1-5/GLI1-3-like"/>
</dbReference>
<dbReference type="InterPro" id="IPR013087">
    <property type="entry name" value="Znf_C2H2_type"/>
</dbReference>
<evidence type="ECO:0000256" key="3">
    <source>
        <dbReference type="ARBA" id="ARBA00022473"/>
    </source>
</evidence>
<dbReference type="FunFam" id="3.30.160.60:FF:000357">
    <property type="entry name" value="GLIS family zinc finger 2"/>
    <property type="match status" value="1"/>
</dbReference>
<keyword evidence="10" id="KW-0238">DNA-binding</keyword>
<evidence type="ECO:0000256" key="8">
    <source>
        <dbReference type="ARBA" id="ARBA00022833"/>
    </source>
</evidence>
<name>A0AAV8XL02_9CUCU</name>
<reference evidence="16" key="1">
    <citation type="journal article" date="2023" name="Insect Mol. Biol.">
        <title>Genome sequencing provides insights into the evolution of gene families encoding plant cell wall-degrading enzymes in longhorned beetles.</title>
        <authorList>
            <person name="Shin N.R."/>
            <person name="Okamura Y."/>
            <person name="Kirsch R."/>
            <person name="Pauchet Y."/>
        </authorList>
    </citation>
    <scope>NUCLEOTIDE SEQUENCE</scope>
    <source>
        <strain evidence="16">AMC_N1</strain>
    </source>
</reference>
<dbReference type="SUPFAM" id="SSF57667">
    <property type="entry name" value="beta-beta-alpha zinc fingers"/>
    <property type="match status" value="3"/>
</dbReference>
<comment type="similarity">
    <text evidence="2">Belongs to the GLI C2H2-type zinc-finger protein family.</text>
</comment>
<evidence type="ECO:0000256" key="13">
    <source>
        <dbReference type="PROSITE-ProRule" id="PRU00042"/>
    </source>
</evidence>
<feature type="domain" description="C2H2-type" evidence="15">
    <location>
        <begin position="128"/>
        <end position="155"/>
    </location>
</feature>
<evidence type="ECO:0000256" key="7">
    <source>
        <dbReference type="ARBA" id="ARBA00022771"/>
    </source>
</evidence>
<evidence type="ECO:0000256" key="2">
    <source>
        <dbReference type="ARBA" id="ARBA00010831"/>
    </source>
</evidence>
<keyword evidence="3" id="KW-0217">Developmental protein</keyword>
<dbReference type="GO" id="GO:0005634">
    <property type="term" value="C:nucleus"/>
    <property type="evidence" value="ECO:0007669"/>
    <property type="project" value="UniProtKB-SubCell"/>
</dbReference>
<dbReference type="GO" id="GO:0008270">
    <property type="term" value="F:zinc ion binding"/>
    <property type="evidence" value="ECO:0007669"/>
    <property type="project" value="UniProtKB-KW"/>
</dbReference>
<feature type="domain" description="C2H2-type" evidence="15">
    <location>
        <begin position="184"/>
        <end position="213"/>
    </location>
</feature>
<dbReference type="PROSITE" id="PS00028">
    <property type="entry name" value="ZINC_FINGER_C2H2_1"/>
    <property type="match status" value="4"/>
</dbReference>
<comment type="caution">
    <text evidence="16">The sequence shown here is derived from an EMBL/GenBank/DDBJ whole genome shotgun (WGS) entry which is preliminary data.</text>
</comment>
<sequence>MIFSNHRMVEGQPLHYFNGYTPPRQDRFPYFRPFESYYPRMELSDELMMPSSPNSTQSDSDNSTSSVELSSKLIRPIGSIIKSAEKSDVQCCWKNCGMYFPSLDQLASHVSKVHSASGLGGLFYCGWEGCTRNNKGFNARYKMLVHVRTHTNEKPHKCFQCDKSFSRAENLKIHSRSHSGEKPYVCPVPGCSKAYSNSSDRFKHTRTHQVEKPYQCKVPGCPKRYTDPSSLRKHVKTYKHFVKENIDNSQTTNNCDKDTSVTEQNTKANKELKQHKNEERVPIHPVNPEAIYRENVIRHPCDCNRVCCVSNCLNTTGDVFRFGSMINMKNDERTMGWNRFIDPYITEPKKMFPSYEVNDQENMDVDVPLDLRIHRKDY</sequence>
<evidence type="ECO:0000256" key="12">
    <source>
        <dbReference type="ARBA" id="ARBA00023242"/>
    </source>
</evidence>
<evidence type="ECO:0000256" key="6">
    <source>
        <dbReference type="ARBA" id="ARBA00022737"/>
    </source>
</evidence>
<evidence type="ECO:0000256" key="10">
    <source>
        <dbReference type="ARBA" id="ARBA00023125"/>
    </source>
</evidence>
<feature type="compositionally biased region" description="Low complexity" evidence="14">
    <location>
        <begin position="50"/>
        <end position="67"/>
    </location>
</feature>
<dbReference type="Proteomes" id="UP001162162">
    <property type="component" value="Unassembled WGS sequence"/>
</dbReference>
<dbReference type="PROSITE" id="PS50157">
    <property type="entry name" value="ZINC_FINGER_C2H2_2"/>
    <property type="match status" value="4"/>
</dbReference>
<evidence type="ECO:0000256" key="14">
    <source>
        <dbReference type="SAM" id="MobiDB-lite"/>
    </source>
</evidence>
<dbReference type="InterPro" id="IPR043359">
    <property type="entry name" value="GLI-like"/>
</dbReference>
<accession>A0AAV8XL02</accession>
<evidence type="ECO:0000256" key="1">
    <source>
        <dbReference type="ARBA" id="ARBA00004123"/>
    </source>
</evidence>
<evidence type="ECO:0000256" key="5">
    <source>
        <dbReference type="ARBA" id="ARBA00022723"/>
    </source>
</evidence>
<keyword evidence="5" id="KW-0479">Metal-binding</keyword>
<feature type="domain" description="C2H2-type" evidence="15">
    <location>
        <begin position="156"/>
        <end position="183"/>
    </location>
</feature>
<dbReference type="Pfam" id="PF23561">
    <property type="entry name" value="zf-C2H2_15"/>
    <property type="match status" value="1"/>
</dbReference>
<keyword evidence="6" id="KW-0677">Repeat</keyword>
<dbReference type="EMBL" id="JAPWTK010000495">
    <property type="protein sequence ID" value="KAJ8939293.1"/>
    <property type="molecule type" value="Genomic_DNA"/>
</dbReference>
<dbReference type="FunFam" id="3.30.160.60:FF:000359">
    <property type="entry name" value="GLIS family zinc finger 2"/>
    <property type="match status" value="1"/>
</dbReference>
<dbReference type="FunFam" id="3.30.160.60:FF:000310">
    <property type="entry name" value="GLIS family zinc finger 2"/>
    <property type="match status" value="1"/>
</dbReference>
<evidence type="ECO:0000313" key="16">
    <source>
        <dbReference type="EMBL" id="KAJ8939293.1"/>
    </source>
</evidence>
<keyword evidence="17" id="KW-1185">Reference proteome</keyword>
<keyword evidence="8" id="KW-0862">Zinc</keyword>
<dbReference type="Gene3D" id="3.30.160.60">
    <property type="entry name" value="Classic Zinc Finger"/>
    <property type="match status" value="5"/>
</dbReference>
<dbReference type="GO" id="GO:0000981">
    <property type="term" value="F:DNA-binding transcription factor activity, RNA polymerase II-specific"/>
    <property type="evidence" value="ECO:0007669"/>
    <property type="project" value="TreeGrafter"/>
</dbReference>
<dbReference type="Pfam" id="PF00096">
    <property type="entry name" value="zf-C2H2"/>
    <property type="match status" value="3"/>
</dbReference>
<keyword evidence="9" id="KW-0805">Transcription regulation</keyword>
<dbReference type="GO" id="GO:0000978">
    <property type="term" value="F:RNA polymerase II cis-regulatory region sequence-specific DNA binding"/>
    <property type="evidence" value="ECO:0007669"/>
    <property type="project" value="TreeGrafter"/>
</dbReference>
<gene>
    <name evidence="16" type="ORF">NQ318_008283</name>
</gene>
<proteinExistence type="inferred from homology"/>
<organism evidence="16 17">
    <name type="scientific">Aromia moschata</name>
    <dbReference type="NCBI Taxonomy" id="1265417"/>
    <lineage>
        <taxon>Eukaryota</taxon>
        <taxon>Metazoa</taxon>
        <taxon>Ecdysozoa</taxon>
        <taxon>Arthropoda</taxon>
        <taxon>Hexapoda</taxon>
        <taxon>Insecta</taxon>
        <taxon>Pterygota</taxon>
        <taxon>Neoptera</taxon>
        <taxon>Endopterygota</taxon>
        <taxon>Coleoptera</taxon>
        <taxon>Polyphaga</taxon>
        <taxon>Cucujiformia</taxon>
        <taxon>Chrysomeloidea</taxon>
        <taxon>Cerambycidae</taxon>
        <taxon>Cerambycinae</taxon>
        <taxon>Callichromatini</taxon>
        <taxon>Aromia</taxon>
    </lineage>
</organism>
<dbReference type="InterPro" id="IPR036236">
    <property type="entry name" value="Znf_C2H2_sf"/>
</dbReference>
<dbReference type="PANTHER" id="PTHR45718">
    <property type="entry name" value="TRANSCRIPTIONAL ACTIVATOR CUBITUS INTERRUPTUS"/>
    <property type="match status" value="1"/>
</dbReference>
<evidence type="ECO:0000256" key="9">
    <source>
        <dbReference type="ARBA" id="ARBA00023015"/>
    </source>
</evidence>